<keyword evidence="10" id="KW-1185">Reference proteome</keyword>
<dbReference type="RefSeq" id="XP_016614261.1">
    <property type="nucleotide sequence ID" value="XM_016769625.1"/>
</dbReference>
<dbReference type="Proteomes" id="UP000053789">
    <property type="component" value="Unassembled WGS sequence"/>
</dbReference>
<dbReference type="FunFam" id="2.70.150.10:FF:000002">
    <property type="entry name" value="Copper-transporting ATPase 1, putative"/>
    <property type="match status" value="1"/>
</dbReference>
<dbReference type="SFLD" id="SFLDF00027">
    <property type="entry name" value="p-type_atpase"/>
    <property type="match status" value="1"/>
</dbReference>
<dbReference type="SUPFAM" id="SSF81653">
    <property type="entry name" value="Calcium ATPase, transduction domain A"/>
    <property type="match status" value="1"/>
</dbReference>
<evidence type="ECO:0000256" key="4">
    <source>
        <dbReference type="ARBA" id="ARBA00022967"/>
    </source>
</evidence>
<dbReference type="InterPro" id="IPR001757">
    <property type="entry name" value="P_typ_ATPase"/>
</dbReference>
<dbReference type="GO" id="GO:0046872">
    <property type="term" value="F:metal ion binding"/>
    <property type="evidence" value="ECO:0007669"/>
    <property type="project" value="UniProtKB-KW"/>
</dbReference>
<accession>A0A0D2FLL4</accession>
<feature type="transmembrane region" description="Helical" evidence="7">
    <location>
        <begin position="709"/>
        <end position="731"/>
    </location>
</feature>
<dbReference type="NCBIfam" id="TIGR01525">
    <property type="entry name" value="ATPase-IB_hvy"/>
    <property type="match status" value="1"/>
</dbReference>
<dbReference type="InterPro" id="IPR023299">
    <property type="entry name" value="ATPase_P-typ_cyto_dom_N"/>
</dbReference>
<dbReference type="PROSITE" id="PS50846">
    <property type="entry name" value="HMA_2"/>
    <property type="match status" value="1"/>
</dbReference>
<dbReference type="Pfam" id="PF00702">
    <property type="entry name" value="Hydrolase"/>
    <property type="match status" value="1"/>
</dbReference>
<dbReference type="AlphaFoldDB" id="A0A0D2FLL4"/>
<dbReference type="Gene3D" id="3.40.1110.10">
    <property type="entry name" value="Calcium-transporting ATPase, cytoplasmic domain N"/>
    <property type="match status" value="1"/>
</dbReference>
<name>A0A0D2FLL4_CLAB1</name>
<comment type="subcellular location">
    <subcellularLocation>
        <location evidence="1 7">Membrane</location>
    </subcellularLocation>
</comment>
<dbReference type="InterPro" id="IPR017969">
    <property type="entry name" value="Heavy-metal-associated_CS"/>
</dbReference>
<dbReference type="GO" id="GO:0030003">
    <property type="term" value="P:intracellular monoatomic cation homeostasis"/>
    <property type="evidence" value="ECO:0007669"/>
    <property type="project" value="UniProtKB-ARBA"/>
</dbReference>
<dbReference type="PANTHER" id="PTHR46594">
    <property type="entry name" value="P-TYPE CATION-TRANSPORTING ATPASE"/>
    <property type="match status" value="1"/>
</dbReference>
<gene>
    <name evidence="9" type="ORF">Z519_11917</name>
</gene>
<keyword evidence="6 7" id="KW-0472">Membrane</keyword>
<sequence length="1107" mass="118279">MAAFASSLQSSVVLPAEQNGNIRPQEVLLNVLINAARQLGSAFLSTSKAYSNLLFAAEKTPVQTAIPMQNRQPILSLEKVTLVVAKKAITKANTSINTKGYKSCGNPNEHDIVAERDDGGCAEKGDGCCSEKKNTSYTVRQDARNTQAPNDACEYNASYCNTSISTKAKNSSSTVCGGKRQKTAVEACVHHLQKAFDEYSSYIEKGRCICRSVLDRLDTCCGEVVPKMATADDQVSSFGTSTAFAVTENLPVRRQVSEACWKSCCDKTTSPAKASDCDDTLSCSQDGIEIRSPWPRKSITTRTKEVDVEDAAAREHVVLGIAGMTCTGCTRKVSNVLKNIYGVSSIKVTFVTAVVEFDLNTAVTNLDQLIPRVEKETGFKFSKITSDFQALDLRIDPATISEELRAMAESIEQLDKGTFRISYDPTIIGARTLLSSIRGASLSPPQDDAKLAEGRRRLVKMAWFTALSAVLTIPVVVLAWARTPVPYSTRSAVSLVLATLVQALAIPEFYAGAIKSLIYSRVLEMDMLIVISVTAAYVYSVVAFSLTHAGFTLEVGEFFETSSLLITLVFLGRLVAAIAKVKAVSAVSLRSLQAEKAFLVESSGGTTEIDSRLLQFGDVFVTPAHSRVVTDGYVIHGQSSVDESMITGESVPVPKASGDKVIAGTVNGPSSLTIRLTRLPGKNSITDIVNLVENALASKPRVQDLADKVASYFIPVVITIALVTFAIWMAISVKVRGEDIGGALGLGITYGIAVLAISCPCALGLAVPMVLVIAGGVAARSGVIIKQAEAIEKSYKVTDVVFDKTGTLTEGDLTVVHEQVFPRLNVAENEVFALTKALTKDNQHPVSLAVAHRIQAIVATLDDLKHTESIPGSGIRATWKNSLVKAGNPYWLGVEDRPEIAALINNGMTLLCVTLDNDLLAAFGLKSSLRDEATSVIANLHRRNIVCHIVSGDSPRVVEEVADTVGISALNTAARRSPAEKQEYVKALMSSGRVVLFCGDGTNDAVAVAQADVGVQIGTTSDVTRATADVVLLNGLDGVIALLGISKRCFHRIIFNFFWSAVYNIFAILLAGGAFVYVRIPPAYAGLGEVVSVVPVIAAALTLLRGR</sequence>
<dbReference type="SUPFAM" id="SSF81665">
    <property type="entry name" value="Calcium ATPase, transmembrane domain M"/>
    <property type="match status" value="1"/>
</dbReference>
<comment type="similarity">
    <text evidence="7">Belongs to the cation transport ATPase (P-type) (TC 3.A.3) family. Type IB subfamily.</text>
</comment>
<dbReference type="NCBIfam" id="TIGR01511">
    <property type="entry name" value="ATPase-IB1_Cu"/>
    <property type="match status" value="1"/>
</dbReference>
<dbReference type="Pfam" id="PF00122">
    <property type="entry name" value="E1-E2_ATPase"/>
    <property type="match status" value="1"/>
</dbReference>
<evidence type="ECO:0000256" key="6">
    <source>
        <dbReference type="ARBA" id="ARBA00023136"/>
    </source>
</evidence>
<dbReference type="Gene3D" id="2.70.150.10">
    <property type="entry name" value="Calcium-transporting ATPase, cytoplasmic transduction domain A"/>
    <property type="match status" value="1"/>
</dbReference>
<dbReference type="PROSITE" id="PS00154">
    <property type="entry name" value="ATPASE_E1_E2"/>
    <property type="match status" value="1"/>
</dbReference>
<dbReference type="SFLD" id="SFLDS00003">
    <property type="entry name" value="Haloacid_Dehalogenase"/>
    <property type="match status" value="1"/>
</dbReference>
<dbReference type="InterPro" id="IPR056236">
    <property type="entry name" value="HMA_PCA1"/>
</dbReference>
<organism evidence="9 10">
    <name type="scientific">Cladophialophora bantiana (strain ATCC 10958 / CBS 173.52 / CDC B-1940 / NIH 8579)</name>
    <name type="common">Xylohypha bantiana</name>
    <dbReference type="NCBI Taxonomy" id="1442370"/>
    <lineage>
        <taxon>Eukaryota</taxon>
        <taxon>Fungi</taxon>
        <taxon>Dikarya</taxon>
        <taxon>Ascomycota</taxon>
        <taxon>Pezizomycotina</taxon>
        <taxon>Eurotiomycetes</taxon>
        <taxon>Chaetothyriomycetidae</taxon>
        <taxon>Chaetothyriales</taxon>
        <taxon>Herpotrichiellaceae</taxon>
        <taxon>Cladophialophora</taxon>
    </lineage>
</organism>
<dbReference type="SFLD" id="SFLDG00002">
    <property type="entry name" value="C1.7:_P-type_atpase_like"/>
    <property type="match status" value="1"/>
</dbReference>
<dbReference type="HOGENOM" id="CLU_001771_0_0_1"/>
<dbReference type="InterPro" id="IPR006121">
    <property type="entry name" value="HMA_dom"/>
</dbReference>
<dbReference type="InterPro" id="IPR059000">
    <property type="entry name" value="ATPase_P-type_domA"/>
</dbReference>
<feature type="transmembrane region" description="Helical" evidence="7">
    <location>
        <begin position="751"/>
        <end position="777"/>
    </location>
</feature>
<feature type="domain" description="HMA" evidence="8">
    <location>
        <begin position="315"/>
        <end position="381"/>
    </location>
</feature>
<proteinExistence type="inferred from homology"/>
<feature type="transmembrane region" description="Helical" evidence="7">
    <location>
        <begin position="487"/>
        <end position="506"/>
    </location>
</feature>
<dbReference type="GeneID" id="27704845"/>
<dbReference type="InterPro" id="IPR027256">
    <property type="entry name" value="P-typ_ATPase_IB"/>
</dbReference>
<dbReference type="Gene3D" id="3.30.70.100">
    <property type="match status" value="1"/>
</dbReference>
<evidence type="ECO:0000259" key="8">
    <source>
        <dbReference type="PROSITE" id="PS50846"/>
    </source>
</evidence>
<evidence type="ECO:0000256" key="7">
    <source>
        <dbReference type="RuleBase" id="RU362081"/>
    </source>
</evidence>
<dbReference type="GO" id="GO:0019829">
    <property type="term" value="F:ATPase-coupled monoatomic cation transmembrane transporter activity"/>
    <property type="evidence" value="ECO:0007669"/>
    <property type="project" value="InterPro"/>
</dbReference>
<dbReference type="InterPro" id="IPR036412">
    <property type="entry name" value="HAD-like_sf"/>
</dbReference>
<keyword evidence="7" id="KW-0067">ATP-binding</keyword>
<dbReference type="PRINTS" id="PR00119">
    <property type="entry name" value="CATATPASE"/>
</dbReference>
<evidence type="ECO:0000256" key="5">
    <source>
        <dbReference type="ARBA" id="ARBA00022989"/>
    </source>
</evidence>
<dbReference type="Pfam" id="PF00403">
    <property type="entry name" value="HMA"/>
    <property type="match status" value="1"/>
</dbReference>
<dbReference type="SUPFAM" id="SSF81660">
    <property type="entry name" value="Metal cation-transporting ATPase, ATP-binding domain N"/>
    <property type="match status" value="1"/>
</dbReference>
<feature type="transmembrane region" description="Helical" evidence="7">
    <location>
        <begin position="1083"/>
        <end position="1104"/>
    </location>
</feature>
<feature type="transmembrane region" description="Helical" evidence="7">
    <location>
        <begin position="1053"/>
        <end position="1077"/>
    </location>
</feature>
<dbReference type="OrthoDB" id="432719at2759"/>
<keyword evidence="4" id="KW-1278">Translocase</keyword>
<dbReference type="Gene3D" id="3.40.50.1000">
    <property type="entry name" value="HAD superfamily/HAD-like"/>
    <property type="match status" value="1"/>
</dbReference>
<dbReference type="PROSITE" id="PS01047">
    <property type="entry name" value="HMA_1"/>
    <property type="match status" value="1"/>
</dbReference>
<dbReference type="EMBL" id="KN847003">
    <property type="protein sequence ID" value="KIW87592.1"/>
    <property type="molecule type" value="Genomic_DNA"/>
</dbReference>
<keyword evidence="2 7" id="KW-0812">Transmembrane</keyword>
<reference evidence="9" key="1">
    <citation type="submission" date="2015-01" db="EMBL/GenBank/DDBJ databases">
        <title>The Genome Sequence of Cladophialophora bantiana CBS 173.52.</title>
        <authorList>
            <consortium name="The Broad Institute Genomics Platform"/>
            <person name="Cuomo C."/>
            <person name="de Hoog S."/>
            <person name="Gorbushina A."/>
            <person name="Stielow B."/>
            <person name="Teixiera M."/>
            <person name="Abouelleil A."/>
            <person name="Chapman S.B."/>
            <person name="Priest M."/>
            <person name="Young S.K."/>
            <person name="Wortman J."/>
            <person name="Nusbaum C."/>
            <person name="Birren B."/>
        </authorList>
    </citation>
    <scope>NUCLEOTIDE SEQUENCE [LARGE SCALE GENOMIC DNA]</scope>
    <source>
        <strain evidence="9">CBS 173.52</strain>
    </source>
</reference>
<evidence type="ECO:0000313" key="9">
    <source>
        <dbReference type="EMBL" id="KIW87592.1"/>
    </source>
</evidence>
<dbReference type="InterPro" id="IPR023214">
    <property type="entry name" value="HAD_sf"/>
</dbReference>
<evidence type="ECO:0000313" key="10">
    <source>
        <dbReference type="Proteomes" id="UP000053789"/>
    </source>
</evidence>
<evidence type="ECO:0000256" key="2">
    <source>
        <dbReference type="ARBA" id="ARBA00022692"/>
    </source>
</evidence>
<dbReference type="PANTHER" id="PTHR46594:SF4">
    <property type="entry name" value="P-TYPE CATION-TRANSPORTING ATPASE"/>
    <property type="match status" value="1"/>
</dbReference>
<dbReference type="InterPro" id="IPR008250">
    <property type="entry name" value="ATPase_P-typ_transduc_dom_A_sf"/>
</dbReference>
<feature type="transmembrane region" description="Helical" evidence="7">
    <location>
        <begin position="461"/>
        <end position="481"/>
    </location>
</feature>
<dbReference type="NCBIfam" id="TIGR01494">
    <property type="entry name" value="ATPase_P-type"/>
    <property type="match status" value="1"/>
</dbReference>
<evidence type="ECO:0000256" key="1">
    <source>
        <dbReference type="ARBA" id="ARBA00004370"/>
    </source>
</evidence>
<dbReference type="Pfam" id="PF24534">
    <property type="entry name" value="HMA_PCA1"/>
    <property type="match status" value="1"/>
</dbReference>
<feature type="transmembrane region" description="Helical" evidence="7">
    <location>
        <begin position="527"/>
        <end position="551"/>
    </location>
</feature>
<dbReference type="SUPFAM" id="SSF56784">
    <property type="entry name" value="HAD-like"/>
    <property type="match status" value="1"/>
</dbReference>
<dbReference type="VEuPathDB" id="FungiDB:Z519_11917"/>
<dbReference type="SUPFAM" id="SSF55008">
    <property type="entry name" value="HMA, heavy metal-associated domain"/>
    <property type="match status" value="1"/>
</dbReference>
<keyword evidence="3 7" id="KW-0479">Metal-binding</keyword>
<dbReference type="InterPro" id="IPR023298">
    <property type="entry name" value="ATPase_P-typ_TM_dom_sf"/>
</dbReference>
<keyword evidence="5 7" id="KW-1133">Transmembrane helix</keyword>
<dbReference type="CDD" id="cd00371">
    <property type="entry name" value="HMA"/>
    <property type="match status" value="1"/>
</dbReference>
<dbReference type="GO" id="GO:0016887">
    <property type="term" value="F:ATP hydrolysis activity"/>
    <property type="evidence" value="ECO:0007669"/>
    <property type="project" value="InterPro"/>
</dbReference>
<dbReference type="InterPro" id="IPR044492">
    <property type="entry name" value="P_typ_ATPase_HD_dom"/>
</dbReference>
<evidence type="ECO:0000256" key="3">
    <source>
        <dbReference type="ARBA" id="ARBA00022723"/>
    </source>
</evidence>
<keyword evidence="7" id="KW-0547">Nucleotide-binding</keyword>
<dbReference type="GO" id="GO:0005524">
    <property type="term" value="F:ATP binding"/>
    <property type="evidence" value="ECO:0007669"/>
    <property type="project" value="UniProtKB-UniRule"/>
</dbReference>
<dbReference type="InterPro" id="IPR036163">
    <property type="entry name" value="HMA_dom_sf"/>
</dbReference>
<dbReference type="InterPro" id="IPR018303">
    <property type="entry name" value="ATPase_P-typ_P_site"/>
</dbReference>
<protein>
    <submittedName>
        <fullName evidence="9">Copper-translocating P-type ATPase</fullName>
    </submittedName>
</protein>
<dbReference type="GO" id="GO:0016020">
    <property type="term" value="C:membrane"/>
    <property type="evidence" value="ECO:0007669"/>
    <property type="project" value="UniProtKB-SubCell"/>
</dbReference>